<dbReference type="AlphaFoldDB" id="A0A365UCB4"/>
<protein>
    <submittedName>
        <fullName evidence="3">EamA/RhaT family transporter</fullName>
    </submittedName>
</protein>
<keyword evidence="4" id="KW-1185">Reference proteome</keyword>
<accession>A0A365UCB4</accession>
<feature type="transmembrane region" description="Helical" evidence="1">
    <location>
        <begin position="217"/>
        <end position="234"/>
    </location>
</feature>
<evidence type="ECO:0000313" key="3">
    <source>
        <dbReference type="EMBL" id="RBI87012.1"/>
    </source>
</evidence>
<dbReference type="GO" id="GO:0016020">
    <property type="term" value="C:membrane"/>
    <property type="evidence" value="ECO:0007669"/>
    <property type="project" value="InterPro"/>
</dbReference>
<name>A0A365UCB4_9RHOB</name>
<keyword evidence="1" id="KW-0812">Transmembrane</keyword>
<feature type="transmembrane region" description="Helical" evidence="1">
    <location>
        <begin position="152"/>
        <end position="172"/>
    </location>
</feature>
<sequence>MHLDRPFLGVLLMLGFCILAPLGDGMAKLLGATVPLVMLLLVRFAMQAAILVPLCRATGRGIALRGRVLRLAWARAALHIAGIAMMFTSLYFLPLADAIAIAFVMPFLLLLAGHFLMGEEVGWRRFTACIVGFAGTLMVIRPSFEEVGWPALLPLGVAVSFAAFMLVTRAIARETEPVPLQAANGLMGVAILLPLALIGTAFDLAPARLVVPAPADLVLLGLLGVLGTVAHLLMTWSLRFAPASTLAPMQYLEIPFATLFGWLLFRDLPDGMAAAGILVTVASGLYIVLRERATPAPAPPAT</sequence>
<feature type="transmembrane region" description="Helical" evidence="1">
    <location>
        <begin position="72"/>
        <end position="92"/>
    </location>
</feature>
<feature type="transmembrane region" description="Helical" evidence="1">
    <location>
        <begin position="271"/>
        <end position="289"/>
    </location>
</feature>
<dbReference type="EMBL" id="QNTQ01000002">
    <property type="protein sequence ID" value="RBI87012.1"/>
    <property type="molecule type" value="Genomic_DNA"/>
</dbReference>
<keyword evidence="1" id="KW-0472">Membrane</keyword>
<feature type="domain" description="EamA" evidence="2">
    <location>
        <begin position="151"/>
        <end position="287"/>
    </location>
</feature>
<dbReference type="InterPro" id="IPR037185">
    <property type="entry name" value="EmrE-like"/>
</dbReference>
<comment type="caution">
    <text evidence="3">The sequence shown here is derived from an EMBL/GenBank/DDBJ whole genome shotgun (WGS) entry which is preliminary data.</text>
</comment>
<gene>
    <name evidence="3" type="ORF">DRV85_02485</name>
</gene>
<dbReference type="Pfam" id="PF00892">
    <property type="entry name" value="EamA"/>
    <property type="match status" value="2"/>
</dbReference>
<feature type="transmembrane region" description="Helical" evidence="1">
    <location>
        <begin position="246"/>
        <end position="265"/>
    </location>
</feature>
<feature type="transmembrane region" description="Helical" evidence="1">
    <location>
        <begin position="184"/>
        <end position="205"/>
    </location>
</feature>
<dbReference type="PANTHER" id="PTHR22911">
    <property type="entry name" value="ACYL-MALONYL CONDENSING ENZYME-RELATED"/>
    <property type="match status" value="1"/>
</dbReference>
<dbReference type="InterPro" id="IPR000620">
    <property type="entry name" value="EamA_dom"/>
</dbReference>
<evidence type="ECO:0000259" key="2">
    <source>
        <dbReference type="Pfam" id="PF00892"/>
    </source>
</evidence>
<dbReference type="PANTHER" id="PTHR22911:SF135">
    <property type="entry name" value="BLR4310 PROTEIN"/>
    <property type="match status" value="1"/>
</dbReference>
<evidence type="ECO:0000256" key="1">
    <source>
        <dbReference type="SAM" id="Phobius"/>
    </source>
</evidence>
<feature type="transmembrane region" description="Helical" evidence="1">
    <location>
        <begin position="7"/>
        <end position="23"/>
    </location>
</feature>
<feature type="transmembrane region" description="Helical" evidence="1">
    <location>
        <begin position="29"/>
        <end position="52"/>
    </location>
</feature>
<dbReference type="OrthoDB" id="9815809at2"/>
<dbReference type="RefSeq" id="WP_113287860.1">
    <property type="nucleotide sequence ID" value="NZ_QNTQ01000002.1"/>
</dbReference>
<reference evidence="3 4" key="1">
    <citation type="submission" date="2018-07" db="EMBL/GenBank/DDBJ databases">
        <title>Rhodosalinus sp. strain E84T genomic sequence and assembly.</title>
        <authorList>
            <person name="Liu Z.-W."/>
            <person name="Lu D.-C."/>
        </authorList>
    </citation>
    <scope>NUCLEOTIDE SEQUENCE [LARGE SCALE GENOMIC DNA]</scope>
    <source>
        <strain evidence="3 4">E84</strain>
    </source>
</reference>
<proteinExistence type="predicted"/>
<dbReference type="SUPFAM" id="SSF103481">
    <property type="entry name" value="Multidrug resistance efflux transporter EmrE"/>
    <property type="match status" value="2"/>
</dbReference>
<organism evidence="3 4">
    <name type="scientific">Rhodosalinus halophilus</name>
    <dbReference type="NCBI Taxonomy" id="2259333"/>
    <lineage>
        <taxon>Bacteria</taxon>
        <taxon>Pseudomonadati</taxon>
        <taxon>Pseudomonadota</taxon>
        <taxon>Alphaproteobacteria</taxon>
        <taxon>Rhodobacterales</taxon>
        <taxon>Paracoccaceae</taxon>
        <taxon>Rhodosalinus</taxon>
    </lineage>
</organism>
<keyword evidence="1" id="KW-1133">Transmembrane helix</keyword>
<evidence type="ECO:0000313" key="4">
    <source>
        <dbReference type="Proteomes" id="UP000253370"/>
    </source>
</evidence>
<feature type="transmembrane region" description="Helical" evidence="1">
    <location>
        <begin position="123"/>
        <end position="140"/>
    </location>
</feature>
<feature type="transmembrane region" description="Helical" evidence="1">
    <location>
        <begin position="98"/>
        <end position="116"/>
    </location>
</feature>
<dbReference type="Proteomes" id="UP000253370">
    <property type="component" value="Unassembled WGS sequence"/>
</dbReference>
<feature type="domain" description="EamA" evidence="2">
    <location>
        <begin position="8"/>
        <end position="140"/>
    </location>
</feature>